<gene>
    <name evidence="1" type="ORF">V6256_13965</name>
</gene>
<dbReference type="PANTHER" id="PTHR43544">
    <property type="entry name" value="SHORT-CHAIN DEHYDROGENASE/REDUCTASE"/>
    <property type="match status" value="1"/>
</dbReference>
<keyword evidence="2" id="KW-1185">Reference proteome</keyword>
<dbReference type="Pfam" id="PF00106">
    <property type="entry name" value="adh_short"/>
    <property type="match status" value="1"/>
</dbReference>
<dbReference type="PRINTS" id="PR00081">
    <property type="entry name" value="GDHRDH"/>
</dbReference>
<proteinExistence type="predicted"/>
<dbReference type="EMBL" id="JBAKAZ010000079">
    <property type="protein sequence ID" value="MEL0630713.1"/>
    <property type="molecule type" value="Genomic_DNA"/>
</dbReference>
<reference evidence="1 2" key="1">
    <citation type="submission" date="2024-02" db="EMBL/GenBank/DDBJ databases">
        <title>Bacteria isolated from the canopy kelp, Nereocystis luetkeana.</title>
        <authorList>
            <person name="Pfister C.A."/>
            <person name="Younker I.T."/>
            <person name="Light S.H."/>
        </authorList>
    </citation>
    <scope>NUCLEOTIDE SEQUENCE [LARGE SCALE GENOMIC DNA]</scope>
    <source>
        <strain evidence="1 2">TI.1.05</strain>
    </source>
</reference>
<evidence type="ECO:0000313" key="1">
    <source>
        <dbReference type="EMBL" id="MEL0630713.1"/>
    </source>
</evidence>
<dbReference type="PANTHER" id="PTHR43544:SF12">
    <property type="entry name" value="NAD(P)-BINDING ROSSMANN-FOLD SUPERFAMILY PROTEIN"/>
    <property type="match status" value="1"/>
</dbReference>
<dbReference type="RefSeq" id="WP_341598840.1">
    <property type="nucleotide sequence ID" value="NZ_JBAKAZ010000079.1"/>
</dbReference>
<dbReference type="InterPro" id="IPR051468">
    <property type="entry name" value="Fungal_SecMetab_SDRs"/>
</dbReference>
<organism evidence="1 2">
    <name type="scientific">Psychromonas aquatilis</name>
    <dbReference type="NCBI Taxonomy" id="2005072"/>
    <lineage>
        <taxon>Bacteria</taxon>
        <taxon>Pseudomonadati</taxon>
        <taxon>Pseudomonadota</taxon>
        <taxon>Gammaproteobacteria</taxon>
        <taxon>Alteromonadales</taxon>
        <taxon>Psychromonadaceae</taxon>
        <taxon>Psychromonas</taxon>
    </lineage>
</organism>
<sequence>MANPTTLIIGANSEIAKALALQTVHDNNKALIVITRDPSFYQQPSFTDSKVITLADYQEHSIIEAIDTIKAGAETLITNVFICHGLLHNQRVMPEKRLQAFNVDSFNEVINANTITPMLWLKNLVPYLSGKQACKIIIFSARVGSISDNKIGGWYSYRASKAATNMLLKSAAIELARSAKNIKLISFHPGTTDSPLSKPFQKNVPEGKLFTREFVASQLFKIVEESQLDGQVSFLDWQGKEIPW</sequence>
<evidence type="ECO:0000313" key="2">
    <source>
        <dbReference type="Proteomes" id="UP001369082"/>
    </source>
</evidence>
<name>A0ABU9GTR1_9GAMM</name>
<dbReference type="InterPro" id="IPR036291">
    <property type="entry name" value="NAD(P)-bd_dom_sf"/>
</dbReference>
<protein>
    <submittedName>
        <fullName evidence="1">SDR family NAD(P)-dependent oxidoreductase</fullName>
    </submittedName>
</protein>
<dbReference type="Gene3D" id="3.40.50.720">
    <property type="entry name" value="NAD(P)-binding Rossmann-like Domain"/>
    <property type="match status" value="1"/>
</dbReference>
<dbReference type="Proteomes" id="UP001369082">
    <property type="component" value="Unassembled WGS sequence"/>
</dbReference>
<dbReference type="SUPFAM" id="SSF51735">
    <property type="entry name" value="NAD(P)-binding Rossmann-fold domains"/>
    <property type="match status" value="1"/>
</dbReference>
<dbReference type="InterPro" id="IPR002347">
    <property type="entry name" value="SDR_fam"/>
</dbReference>
<comment type="caution">
    <text evidence="1">The sequence shown here is derived from an EMBL/GenBank/DDBJ whole genome shotgun (WGS) entry which is preliminary data.</text>
</comment>
<accession>A0ABU9GTR1</accession>